<name>A0A146KUZ4_LYGHE</name>
<organism evidence="2">
    <name type="scientific">Lygus hesperus</name>
    <name type="common">Western plant bug</name>
    <dbReference type="NCBI Taxonomy" id="30085"/>
    <lineage>
        <taxon>Eukaryota</taxon>
        <taxon>Metazoa</taxon>
        <taxon>Ecdysozoa</taxon>
        <taxon>Arthropoda</taxon>
        <taxon>Hexapoda</taxon>
        <taxon>Insecta</taxon>
        <taxon>Pterygota</taxon>
        <taxon>Neoptera</taxon>
        <taxon>Paraneoptera</taxon>
        <taxon>Hemiptera</taxon>
        <taxon>Heteroptera</taxon>
        <taxon>Panheteroptera</taxon>
        <taxon>Cimicomorpha</taxon>
        <taxon>Miridae</taxon>
        <taxon>Mirini</taxon>
        <taxon>Lygus</taxon>
    </lineage>
</organism>
<gene>
    <name evidence="2" type="ORF">g.62904</name>
</gene>
<proteinExistence type="predicted"/>
<accession>A0A146KUZ4</accession>
<evidence type="ECO:0000256" key="1">
    <source>
        <dbReference type="SAM" id="SignalP"/>
    </source>
</evidence>
<reference evidence="2" key="1">
    <citation type="journal article" date="2016" name="Gigascience">
        <title>De novo construction of an expanded transcriptome assembly for the western tarnished plant bug, Lygus hesperus.</title>
        <authorList>
            <person name="Tassone E.E."/>
            <person name="Geib S.M."/>
            <person name="Hall B."/>
            <person name="Fabrick J.A."/>
            <person name="Brent C.S."/>
            <person name="Hull J.J."/>
        </authorList>
    </citation>
    <scope>NUCLEOTIDE SEQUENCE</scope>
</reference>
<evidence type="ECO:0000313" key="2">
    <source>
        <dbReference type="EMBL" id="JAQ00311.1"/>
    </source>
</evidence>
<sequence>MKMKVVTILILTALCASSYASDRISEGLVTRNKVNGRLEFIHKKLSAADLDTGTPLTEEVKNHVKKLSAPDDVIAALVDEKIGGAGNETYNALPMNPSAREIWKNKVIDVTYNYLKEHNSEEVMFMLIPFYENMSTSRPYGFAVFIMKLTKSNAQLVKAYIPNPLKSVSETISPYIYSTGNLFNVERKNETLHIVGVGFDKSPVERVEAASKSVRLSDLTTGTDLDEFSKKHTESLAGNEPYVPGLLLSQKLGGKGDDPYNVVPMTPKALEAFKTRVEVPVLEYFKDPANKHERVAMTVIVMYADYASTRPVGFIVLCKQSPNNSAYIPNQ</sequence>
<keyword evidence="1" id="KW-0732">Signal</keyword>
<dbReference type="AlphaFoldDB" id="A0A146KUZ4"/>
<protein>
    <submittedName>
        <fullName evidence="2">Uncharacterized protein</fullName>
    </submittedName>
</protein>
<feature type="chain" id="PRO_5007526746" evidence="1">
    <location>
        <begin position="21"/>
        <end position="331"/>
    </location>
</feature>
<feature type="signal peptide" evidence="1">
    <location>
        <begin position="1"/>
        <end position="20"/>
    </location>
</feature>
<dbReference type="EMBL" id="GDHC01018318">
    <property type="protein sequence ID" value="JAQ00311.1"/>
    <property type="molecule type" value="Transcribed_RNA"/>
</dbReference>